<evidence type="ECO:0000256" key="6">
    <source>
        <dbReference type="SAM" id="Phobius"/>
    </source>
</evidence>
<keyword evidence="3 6" id="KW-0812">Transmembrane</keyword>
<dbReference type="Pfam" id="PF02687">
    <property type="entry name" value="FtsX"/>
    <property type="match status" value="1"/>
</dbReference>
<name>A0ABP3H6F1_9ALTE</name>
<feature type="transmembrane region" description="Helical" evidence="6">
    <location>
        <begin position="345"/>
        <end position="363"/>
    </location>
</feature>
<evidence type="ECO:0000313" key="9">
    <source>
        <dbReference type="Proteomes" id="UP001501757"/>
    </source>
</evidence>
<feature type="transmembrane region" description="Helical" evidence="6">
    <location>
        <begin position="810"/>
        <end position="832"/>
    </location>
</feature>
<evidence type="ECO:0000259" key="7">
    <source>
        <dbReference type="Pfam" id="PF02687"/>
    </source>
</evidence>
<feature type="transmembrane region" description="Helical" evidence="6">
    <location>
        <begin position="408"/>
        <end position="425"/>
    </location>
</feature>
<comment type="subcellular location">
    <subcellularLocation>
        <location evidence="1">Cell membrane</location>
        <topology evidence="1">Multi-pass membrane protein</topology>
    </subcellularLocation>
</comment>
<keyword evidence="4 6" id="KW-1133">Transmembrane helix</keyword>
<evidence type="ECO:0000256" key="2">
    <source>
        <dbReference type="ARBA" id="ARBA00022475"/>
    </source>
</evidence>
<protein>
    <submittedName>
        <fullName evidence="8">ABC transporter permease</fullName>
    </submittedName>
</protein>
<comment type="caution">
    <text evidence="8">The sequence shown here is derived from an EMBL/GenBank/DDBJ whole genome shotgun (WGS) entry which is preliminary data.</text>
</comment>
<reference evidence="9" key="1">
    <citation type="journal article" date="2019" name="Int. J. Syst. Evol. Microbiol.">
        <title>The Global Catalogue of Microorganisms (GCM) 10K type strain sequencing project: providing services to taxonomists for standard genome sequencing and annotation.</title>
        <authorList>
            <consortium name="The Broad Institute Genomics Platform"/>
            <consortium name="The Broad Institute Genome Sequencing Center for Infectious Disease"/>
            <person name="Wu L."/>
            <person name="Ma J."/>
        </authorList>
    </citation>
    <scope>NUCLEOTIDE SEQUENCE [LARGE SCALE GENOMIC DNA]</scope>
    <source>
        <strain evidence="9">JCM 13378</strain>
    </source>
</reference>
<sequence length="847" mass="93617">MSIIPPALPTKCAVIALTLRYLWLQTKQRTNLIQLLTLTLLFFYLSFITLLGSGAQHFLQQNLQQLLGADSVVQGYRPLPDDALDQLKARVEQLSETRVYRLTLTHQPEQGSGQVNAEFVQLKAVDDHYPLQGQVHISQSASLVALPTAHGPAPGHIWLEPRVAAALSIQLGDVLILGQARLRFSALLIGEPDRLLEGHSTDMRAMVHQHSLNVVATEQALEVKTYRYLLAHTESQLQTIQPILAAHSDLTLTSKALGNHPLASAWQRVEKFMGLVTVLLVVIAAITLALSHQSTLLPITHFTTLCVANGMPRSDTWLVALCGSLYMLFISLLPALLLAILSAELTVIVLAQFDIAISLDWQINGVLNAVLLGAAIFVCLSLGAWLNVIKTPISTLLRQAHRPTRLSMISWALPLCAVAALVWWYSDNWTLTTMILGTLALCLGFLMLLTWAVLSLGRWGLTSRATLFGFTLYLMQKRIVVKGAQIIALGLSLTLLLLCVRISQDVTDVLEQLSFREQGNVIVSQVDDRQKQALEAFVGQHNGSLNPFFAFQYAQLTHINNAALADTGLQPSETLARMARPIRLHWRTQLATNNRIEQGTWPDTAQLQSEYWPVTVEAEVFEDLQLNLGDILSMQLDSRQIQLQVVAVHSYVRGGSPVTFWFVGQAQAPITGSKVWYMGDVDLPEQALAELGQLWQSHPGMRLIAVESLLGQTRFYLNVLLGMVLGISLFIALLSNLLMAAAIQVHLEQDKVRNALLLSFGLGKGEQIRVVVYEWAVITLLPAFAAMTSVYLCMQAFYTHELGLPYQANGWRLTLEAISMALGIATGGILMARRQLQQSVRQLLTQQ</sequence>
<evidence type="ECO:0000256" key="3">
    <source>
        <dbReference type="ARBA" id="ARBA00022692"/>
    </source>
</evidence>
<dbReference type="InterPro" id="IPR038766">
    <property type="entry name" value="Membrane_comp_ABC_pdt"/>
</dbReference>
<gene>
    <name evidence="8" type="ORF">GCM10009092_29590</name>
</gene>
<feature type="transmembrane region" description="Helical" evidence="6">
    <location>
        <begin position="715"/>
        <end position="743"/>
    </location>
</feature>
<dbReference type="Proteomes" id="UP001501757">
    <property type="component" value="Unassembled WGS sequence"/>
</dbReference>
<keyword evidence="2" id="KW-1003">Cell membrane</keyword>
<feature type="transmembrane region" description="Helical" evidence="6">
    <location>
        <begin position="272"/>
        <end position="290"/>
    </location>
</feature>
<feature type="transmembrane region" description="Helical" evidence="6">
    <location>
        <begin position="32"/>
        <end position="51"/>
    </location>
</feature>
<feature type="transmembrane region" description="Helical" evidence="6">
    <location>
        <begin position="317"/>
        <end position="338"/>
    </location>
</feature>
<evidence type="ECO:0000256" key="1">
    <source>
        <dbReference type="ARBA" id="ARBA00004651"/>
    </source>
</evidence>
<dbReference type="PANTHER" id="PTHR30287:SF1">
    <property type="entry name" value="INNER MEMBRANE PROTEIN"/>
    <property type="match status" value="1"/>
</dbReference>
<feature type="domain" description="ABC3 transporter permease C-terminal" evidence="7">
    <location>
        <begin position="727"/>
        <end position="834"/>
    </location>
</feature>
<keyword evidence="9" id="KW-1185">Reference proteome</keyword>
<dbReference type="InterPro" id="IPR003838">
    <property type="entry name" value="ABC3_permease_C"/>
</dbReference>
<keyword evidence="5 6" id="KW-0472">Membrane</keyword>
<proteinExistence type="predicted"/>
<evidence type="ECO:0000256" key="5">
    <source>
        <dbReference type="ARBA" id="ARBA00023136"/>
    </source>
</evidence>
<feature type="transmembrane region" description="Helical" evidence="6">
    <location>
        <begin position="431"/>
        <end position="454"/>
    </location>
</feature>
<accession>A0ABP3H6F1</accession>
<evidence type="ECO:0000256" key="4">
    <source>
        <dbReference type="ARBA" id="ARBA00022989"/>
    </source>
</evidence>
<feature type="transmembrane region" description="Helical" evidence="6">
    <location>
        <begin position="479"/>
        <end position="498"/>
    </location>
</feature>
<feature type="transmembrane region" description="Helical" evidence="6">
    <location>
        <begin position="772"/>
        <end position="798"/>
    </location>
</feature>
<dbReference type="RefSeq" id="WP_343845947.1">
    <property type="nucleotide sequence ID" value="NZ_BAAAEI010000017.1"/>
</dbReference>
<evidence type="ECO:0000313" key="8">
    <source>
        <dbReference type="EMBL" id="GAA0363306.1"/>
    </source>
</evidence>
<dbReference type="PANTHER" id="PTHR30287">
    <property type="entry name" value="MEMBRANE COMPONENT OF PREDICTED ABC SUPERFAMILY METABOLITE UPTAKE TRANSPORTER"/>
    <property type="match status" value="1"/>
</dbReference>
<feature type="transmembrane region" description="Helical" evidence="6">
    <location>
        <begin position="369"/>
        <end position="388"/>
    </location>
</feature>
<dbReference type="EMBL" id="BAAAEI010000017">
    <property type="protein sequence ID" value="GAA0363306.1"/>
    <property type="molecule type" value="Genomic_DNA"/>
</dbReference>
<organism evidence="8 9">
    <name type="scientific">Bowmanella denitrificans</name>
    <dbReference type="NCBI Taxonomy" id="366582"/>
    <lineage>
        <taxon>Bacteria</taxon>
        <taxon>Pseudomonadati</taxon>
        <taxon>Pseudomonadota</taxon>
        <taxon>Gammaproteobacteria</taxon>
        <taxon>Alteromonadales</taxon>
        <taxon>Alteromonadaceae</taxon>
        <taxon>Bowmanella</taxon>
    </lineage>
</organism>